<dbReference type="AlphaFoldDB" id="D7FYI5"/>
<dbReference type="GO" id="GO:0051015">
    <property type="term" value="F:actin filament binding"/>
    <property type="evidence" value="ECO:0007669"/>
    <property type="project" value="TreeGrafter"/>
</dbReference>
<dbReference type="PRINTS" id="PR00191">
    <property type="entry name" value="FACTINCAPA"/>
</dbReference>
<dbReference type="EMBL" id="FN649749">
    <property type="protein sequence ID" value="CBJ32527.1"/>
    <property type="molecule type" value="Genomic_DNA"/>
</dbReference>
<dbReference type="EMBL" id="FN648537">
    <property type="protein sequence ID" value="CBJ32527.1"/>
    <property type="molecule type" value="Genomic_DNA"/>
</dbReference>
<dbReference type="Gene3D" id="3.30.1140.60">
    <property type="entry name" value="F-actin capping protein, alpha subunit"/>
    <property type="match status" value="1"/>
</dbReference>
<dbReference type="GO" id="GO:0051016">
    <property type="term" value="P:barbed-end actin filament capping"/>
    <property type="evidence" value="ECO:0007669"/>
    <property type="project" value="UniProtKB-UniRule"/>
</dbReference>
<dbReference type="eggNOG" id="KOG0836">
    <property type="taxonomic scope" value="Eukaryota"/>
</dbReference>
<evidence type="ECO:0000313" key="4">
    <source>
        <dbReference type="EMBL" id="CBJ32527.1"/>
    </source>
</evidence>
<organism evidence="4 5">
    <name type="scientific">Ectocarpus siliculosus</name>
    <name type="common">Brown alga</name>
    <name type="synonym">Conferva siliculosa</name>
    <dbReference type="NCBI Taxonomy" id="2880"/>
    <lineage>
        <taxon>Eukaryota</taxon>
        <taxon>Sar</taxon>
        <taxon>Stramenopiles</taxon>
        <taxon>Ochrophyta</taxon>
        <taxon>PX clade</taxon>
        <taxon>Phaeophyceae</taxon>
        <taxon>Ectocarpales</taxon>
        <taxon>Ectocarpaceae</taxon>
        <taxon>Ectocarpus</taxon>
    </lineage>
</organism>
<dbReference type="GO" id="GO:0030036">
    <property type="term" value="P:actin cytoskeleton organization"/>
    <property type="evidence" value="ECO:0007669"/>
    <property type="project" value="TreeGrafter"/>
</dbReference>
<dbReference type="InterPro" id="IPR042489">
    <property type="entry name" value="CapZ_alpha_1"/>
</dbReference>
<dbReference type="STRING" id="2880.D7FYI5"/>
<dbReference type="InterPro" id="IPR037282">
    <property type="entry name" value="CapZ_alpha/beta"/>
</dbReference>
<dbReference type="GO" id="GO:0008290">
    <property type="term" value="C:F-actin capping protein complex"/>
    <property type="evidence" value="ECO:0007669"/>
    <property type="project" value="UniProtKB-UniRule"/>
</dbReference>
<dbReference type="Proteomes" id="UP000002630">
    <property type="component" value="Linkage Group LG24"/>
</dbReference>
<comment type="similarity">
    <text evidence="3">Belongs to the F-actin-capping protein alpha subunit family.</text>
</comment>
<dbReference type="Gene3D" id="3.90.1150.210">
    <property type="entry name" value="F-actin capping protein, beta subunit"/>
    <property type="match status" value="1"/>
</dbReference>
<proteinExistence type="inferred from homology"/>
<keyword evidence="2 3" id="KW-0009">Actin-binding</keyword>
<evidence type="ECO:0000256" key="1">
    <source>
        <dbReference type="ARBA" id="ARBA00022467"/>
    </source>
</evidence>
<evidence type="ECO:0000256" key="3">
    <source>
        <dbReference type="RuleBase" id="RU365077"/>
    </source>
</evidence>
<keyword evidence="5" id="KW-1185">Reference proteome</keyword>
<dbReference type="PANTHER" id="PTHR10653:SF0">
    <property type="entry name" value="F-ACTIN-CAPPING PROTEIN SUBUNIT ALPHA"/>
    <property type="match status" value="1"/>
</dbReference>
<dbReference type="InterPro" id="IPR042276">
    <property type="entry name" value="CapZ_alpha/beta_2"/>
</dbReference>
<reference evidence="4 5" key="1">
    <citation type="journal article" date="2010" name="Nature">
        <title>The Ectocarpus genome and the independent evolution of multicellularity in brown algae.</title>
        <authorList>
            <person name="Cock J.M."/>
            <person name="Sterck L."/>
            <person name="Rouze P."/>
            <person name="Scornet D."/>
            <person name="Allen A.E."/>
            <person name="Amoutzias G."/>
            <person name="Anthouard V."/>
            <person name="Artiguenave F."/>
            <person name="Aury J.M."/>
            <person name="Badger J.H."/>
            <person name="Beszteri B."/>
            <person name="Billiau K."/>
            <person name="Bonnet E."/>
            <person name="Bothwell J.H."/>
            <person name="Bowler C."/>
            <person name="Boyen C."/>
            <person name="Brownlee C."/>
            <person name="Carrano C.J."/>
            <person name="Charrier B."/>
            <person name="Cho G.Y."/>
            <person name="Coelho S.M."/>
            <person name="Collen J."/>
            <person name="Corre E."/>
            <person name="Da Silva C."/>
            <person name="Delage L."/>
            <person name="Delaroque N."/>
            <person name="Dittami S.M."/>
            <person name="Doulbeau S."/>
            <person name="Elias M."/>
            <person name="Farnham G."/>
            <person name="Gachon C.M."/>
            <person name="Gschloessl B."/>
            <person name="Heesch S."/>
            <person name="Jabbari K."/>
            <person name="Jubin C."/>
            <person name="Kawai H."/>
            <person name="Kimura K."/>
            <person name="Kloareg B."/>
            <person name="Kupper F.C."/>
            <person name="Lang D."/>
            <person name="Le Bail A."/>
            <person name="Leblanc C."/>
            <person name="Lerouge P."/>
            <person name="Lohr M."/>
            <person name="Lopez P.J."/>
            <person name="Martens C."/>
            <person name="Maumus F."/>
            <person name="Michel G."/>
            <person name="Miranda-Saavedra D."/>
            <person name="Morales J."/>
            <person name="Moreau H."/>
            <person name="Motomura T."/>
            <person name="Nagasato C."/>
            <person name="Napoli C.A."/>
            <person name="Nelson D.R."/>
            <person name="Nyvall-Collen P."/>
            <person name="Peters A.F."/>
            <person name="Pommier C."/>
            <person name="Potin P."/>
            <person name="Poulain J."/>
            <person name="Quesneville H."/>
            <person name="Read B."/>
            <person name="Rensing S.A."/>
            <person name="Ritter A."/>
            <person name="Rousvoal S."/>
            <person name="Samanta M."/>
            <person name="Samson G."/>
            <person name="Schroeder D.C."/>
            <person name="Segurens B."/>
            <person name="Strittmatter M."/>
            <person name="Tonon T."/>
            <person name="Tregear J.W."/>
            <person name="Valentin K."/>
            <person name="von Dassow P."/>
            <person name="Yamagishi T."/>
            <person name="Van de Peer Y."/>
            <person name="Wincker P."/>
        </authorList>
    </citation>
    <scope>NUCLEOTIDE SEQUENCE [LARGE SCALE GENOMIC DNA]</scope>
    <source>
        <strain evidence="5">Ec32 / CCAP1310/4</strain>
    </source>
</reference>
<dbReference type="InParanoid" id="D7FYI5"/>
<dbReference type="PANTHER" id="PTHR10653">
    <property type="entry name" value="F-ACTIN-CAPPING PROTEIN SUBUNIT ALPHA"/>
    <property type="match status" value="1"/>
</dbReference>
<dbReference type="Pfam" id="PF01267">
    <property type="entry name" value="F-actin_cap_A"/>
    <property type="match status" value="1"/>
</dbReference>
<name>D7FYI5_ECTSI</name>
<comment type="function">
    <text evidence="3">F-actin-capping proteins bind in a Ca(2+)-independent manner to the fast growing ends of actin filaments (barbed end) thereby blocking the exchange of subunits at these ends. Unlike other capping proteins (such as gelsolin and severin), these proteins do not sever actin filaments.</text>
</comment>
<dbReference type="SUPFAM" id="SSF90096">
    <property type="entry name" value="Subunits of heterodimeric actin filament capping protein Capz"/>
    <property type="match status" value="1"/>
</dbReference>
<protein>
    <recommendedName>
        <fullName evidence="3">F-actin-capping protein subunit alpha</fullName>
    </recommendedName>
</protein>
<dbReference type="OMA" id="VACIEDH"/>
<dbReference type="GO" id="GO:0030863">
    <property type="term" value="C:cortical cytoskeleton"/>
    <property type="evidence" value="ECO:0007669"/>
    <property type="project" value="TreeGrafter"/>
</dbReference>
<gene>
    <name evidence="4" type="ORF">Esi_0345_0013</name>
</gene>
<dbReference type="OrthoDB" id="340550at2759"/>
<accession>D7FYI5</accession>
<dbReference type="InterPro" id="IPR002189">
    <property type="entry name" value="CapZ_alpha"/>
</dbReference>
<sequence length="303" mass="32425">MADYVDDAEYAVEPVSDPEKLEIATHMLMASPPGQFWEVLTDIRKLLPEGLLDDERAQEVAKAYNAQEGVIAEVGDHNAVLASEGAVTGGGFKDSLGGGVFAVDHVATQVTGEGPAVGDAEEAAADPALEEQRQALQEALEEYRASHFSVAEKSAACVFENDGGGGLVAYVSARKHNLRNWWSGTWSGRYTVAVGAGSAEVCGAITVRGHYFENGNIQLQTSKQVGAKTVAFTSPKSLAEAAVAYIKESESALHEGLEEMYDRMPGVTLRSMRRTKPITADSFTWNVAKIRMRNTLAQAATSK</sequence>
<keyword evidence="1 3" id="KW-0117">Actin capping</keyword>
<dbReference type="FunCoup" id="D7FYI5">
    <property type="interactions" value="111"/>
</dbReference>
<evidence type="ECO:0000313" key="5">
    <source>
        <dbReference type="Proteomes" id="UP000002630"/>
    </source>
</evidence>
<comment type="subunit">
    <text evidence="3">Heterodimer of an alpha and a beta subunit.</text>
</comment>
<evidence type="ECO:0000256" key="2">
    <source>
        <dbReference type="ARBA" id="ARBA00023203"/>
    </source>
</evidence>